<dbReference type="PANTHER" id="PTHR39420:SF2">
    <property type="entry name" value="HYDROLASE"/>
    <property type="match status" value="1"/>
</dbReference>
<comment type="caution">
    <text evidence="2">The sequence shown here is derived from an EMBL/GenBank/DDBJ whole genome shotgun (WGS) entry which is preliminary data.</text>
</comment>
<keyword evidence="2" id="KW-0482">Metalloprotease</keyword>
<dbReference type="SUPFAM" id="SSF55486">
    <property type="entry name" value="Metalloproteases ('zincins'), catalytic domain"/>
    <property type="match status" value="1"/>
</dbReference>
<dbReference type="EMBL" id="JADAQT010000047">
    <property type="protein sequence ID" value="MBE1874689.1"/>
    <property type="molecule type" value="Genomic_DNA"/>
</dbReference>
<feature type="compositionally biased region" description="Basic and acidic residues" evidence="1">
    <location>
        <begin position="464"/>
        <end position="480"/>
    </location>
</feature>
<dbReference type="Proteomes" id="UP000625527">
    <property type="component" value="Unassembled WGS sequence"/>
</dbReference>
<dbReference type="RefSeq" id="WP_192861255.1">
    <property type="nucleotide sequence ID" value="NZ_JADAQT010000047.1"/>
</dbReference>
<dbReference type="InterPro" id="IPR042271">
    <property type="entry name" value="Zinicin_2_N"/>
</dbReference>
<evidence type="ECO:0000256" key="1">
    <source>
        <dbReference type="SAM" id="MobiDB-lite"/>
    </source>
</evidence>
<evidence type="ECO:0000313" key="3">
    <source>
        <dbReference type="Proteomes" id="UP000625527"/>
    </source>
</evidence>
<reference evidence="2 3" key="1">
    <citation type="submission" date="2020-10" db="EMBL/GenBank/DDBJ databases">
        <title>Myceligenerans pegani sp. nov., an endophytic actinomycete isolated from Peganum harmala L. in Xinjiang, China.</title>
        <authorList>
            <person name="Xin L."/>
        </authorList>
    </citation>
    <scope>NUCLEOTIDE SEQUENCE [LARGE SCALE GENOMIC DNA]</scope>
    <source>
        <strain evidence="2 3">TRM65318</strain>
    </source>
</reference>
<accession>A0ABR9MUS4</accession>
<dbReference type="Pfam" id="PF10103">
    <property type="entry name" value="Zincin_2"/>
    <property type="match status" value="1"/>
</dbReference>
<keyword evidence="2" id="KW-0645">Protease</keyword>
<organism evidence="2 3">
    <name type="scientific">Myceligenerans pegani</name>
    <dbReference type="NCBI Taxonomy" id="2776917"/>
    <lineage>
        <taxon>Bacteria</taxon>
        <taxon>Bacillati</taxon>
        <taxon>Actinomycetota</taxon>
        <taxon>Actinomycetes</taxon>
        <taxon>Micrococcales</taxon>
        <taxon>Promicromonosporaceae</taxon>
        <taxon>Myceligenerans</taxon>
    </lineage>
</organism>
<protein>
    <submittedName>
        <fullName evidence="2">Zinc-dependent metalloprotease</fullName>
    </submittedName>
</protein>
<dbReference type="InterPro" id="IPR018766">
    <property type="entry name" value="Zinicin_2"/>
</dbReference>
<feature type="region of interest" description="Disordered" evidence="1">
    <location>
        <begin position="424"/>
        <end position="480"/>
    </location>
</feature>
<dbReference type="PANTHER" id="PTHR39420">
    <property type="match status" value="1"/>
</dbReference>
<gene>
    <name evidence="2" type="ORF">IHE71_03075</name>
</gene>
<evidence type="ECO:0000313" key="2">
    <source>
        <dbReference type="EMBL" id="MBE1874689.1"/>
    </source>
</evidence>
<name>A0ABR9MUS4_9MICO</name>
<dbReference type="GO" id="GO:0008237">
    <property type="term" value="F:metallopeptidase activity"/>
    <property type="evidence" value="ECO:0007669"/>
    <property type="project" value="UniProtKB-KW"/>
</dbReference>
<dbReference type="NCBIfam" id="TIGR03624">
    <property type="entry name" value="putative hydrolase"/>
    <property type="match status" value="1"/>
</dbReference>
<keyword evidence="3" id="KW-1185">Reference proteome</keyword>
<feature type="compositionally biased region" description="Basic and acidic residues" evidence="1">
    <location>
        <begin position="439"/>
        <end position="455"/>
    </location>
</feature>
<keyword evidence="2" id="KW-0378">Hydrolase</keyword>
<proteinExistence type="predicted"/>
<sequence length="480" mass="50799">MTENPSHGDQPWEEMLRSMLGDGADEVLAEMRARGFDPSTMSGAQDPMMMQFALSQVQRMLAEPGTGPVNSDVAHDVARQVAVAEGDPSLTGGQAKAATDALSVAELWLDAVTDLPPSVGTARAWSRSEWVEATLPAWNKLAAPVAASVADALATVLADQLPDGVDDGVAMPGMPAGALAGLGMDPAQMMRRLGSAVFGMQVGQAAGTLSREVFGATDIGLPLLDDAHTVLLPTNVDGFAQGLDAPQEEVRLFLALREAAHTRLFTHVTWLRGHLLGIVEQYARGITIDLDVLESQVRDIDMSDPDALRGALSGGVFGLQNTEEQKAVLLRLETTLALVEGWVDEVTAAAALPHLPHSVALREMIRRRRAAGGPAEHTFATLVGLELRPRRSRDAARLFQILMNDGGQAARDSVWDHPDLLPVTGDLDDPAGYPARRASTAEEHADVDAALREIFGDEADAAGEDGRSGEADGSDGADKS</sequence>
<dbReference type="Gene3D" id="1.20.150.30">
    <property type="entry name" value="Zincin-like metallopeptidase, N-terminal domain"/>
    <property type="match status" value="1"/>
</dbReference>